<organism evidence="2 3">
    <name type="scientific">Angiostrongylus cantonensis</name>
    <name type="common">Rat lungworm</name>
    <dbReference type="NCBI Taxonomy" id="6313"/>
    <lineage>
        <taxon>Eukaryota</taxon>
        <taxon>Metazoa</taxon>
        <taxon>Ecdysozoa</taxon>
        <taxon>Nematoda</taxon>
        <taxon>Chromadorea</taxon>
        <taxon>Rhabditida</taxon>
        <taxon>Rhabditina</taxon>
        <taxon>Rhabditomorpha</taxon>
        <taxon>Strongyloidea</taxon>
        <taxon>Metastrongylidae</taxon>
        <taxon>Angiostrongylus</taxon>
    </lineage>
</organism>
<accession>A0A0K0DLF7</accession>
<dbReference type="GO" id="GO:0005783">
    <property type="term" value="C:endoplasmic reticulum"/>
    <property type="evidence" value="ECO:0007669"/>
    <property type="project" value="TreeGrafter"/>
</dbReference>
<evidence type="ECO:0000313" key="2">
    <source>
        <dbReference type="Proteomes" id="UP000035642"/>
    </source>
</evidence>
<reference evidence="3" key="2">
    <citation type="submission" date="2017-02" db="UniProtKB">
        <authorList>
            <consortium name="WormBaseParasite"/>
        </authorList>
    </citation>
    <scope>IDENTIFICATION</scope>
</reference>
<dbReference type="WBParaSite" id="ACAC_0001243001-mRNA-1">
    <property type="protein sequence ID" value="ACAC_0001243001-mRNA-1"/>
    <property type="gene ID" value="ACAC_0001243001"/>
</dbReference>
<dbReference type="InterPro" id="IPR051085">
    <property type="entry name" value="MB_O-acyltransferase"/>
</dbReference>
<feature type="transmembrane region" description="Helical" evidence="1">
    <location>
        <begin position="142"/>
        <end position="162"/>
    </location>
</feature>
<dbReference type="Proteomes" id="UP000035642">
    <property type="component" value="Unassembled WGS sequence"/>
</dbReference>
<dbReference type="STRING" id="6313.A0A0K0DLF7"/>
<sequence>MSYGRFLPVPLGRWEKGLCWFIWITHSAAAFVIAIVVSRTKLKRNQFWLSESSYIEDAKMDLTDVEWLHFRNTVSREVIDHCLHSVIFFSVIRFVAAEWVKVALSVVGLLIQIHMTSLQCILIITAVSIVVTTLSIYTRNNAIPWVLCLSVVIKGTAVFPFTNSNLRHYLEFNAYMYGAIKILNFCLYMCKNKELKYADIWKEHLAYMGYLPYSSTLIVLFEDFSVQLDKRLNNPAAVIDTAHLRWGTAFAQIIGKVKINPAMKKAKEPRR</sequence>
<keyword evidence="1" id="KW-0472">Membrane</keyword>
<proteinExistence type="predicted"/>
<keyword evidence="2" id="KW-1185">Reference proteome</keyword>
<keyword evidence="1" id="KW-0812">Transmembrane</keyword>
<dbReference type="PANTHER" id="PTHR13285:SF18">
    <property type="entry name" value="PROTEIN-CYSTEINE N-PALMITOYLTRANSFERASE RASP"/>
    <property type="match status" value="1"/>
</dbReference>
<protein>
    <submittedName>
        <fullName evidence="3">HHATL</fullName>
    </submittedName>
</protein>
<feature type="transmembrane region" description="Helical" evidence="1">
    <location>
        <begin position="20"/>
        <end position="37"/>
    </location>
</feature>
<dbReference type="GO" id="GO:0016409">
    <property type="term" value="F:palmitoyltransferase activity"/>
    <property type="evidence" value="ECO:0007669"/>
    <property type="project" value="TreeGrafter"/>
</dbReference>
<feature type="transmembrane region" description="Helical" evidence="1">
    <location>
        <begin position="174"/>
        <end position="190"/>
    </location>
</feature>
<dbReference type="PANTHER" id="PTHR13285">
    <property type="entry name" value="ACYLTRANSFERASE"/>
    <property type="match status" value="1"/>
</dbReference>
<reference evidence="2" key="1">
    <citation type="submission" date="2012-09" db="EMBL/GenBank/DDBJ databases">
        <authorList>
            <person name="Martin A.A."/>
        </authorList>
    </citation>
    <scope>NUCLEOTIDE SEQUENCE</scope>
</reference>
<keyword evidence="1" id="KW-1133">Transmembrane helix</keyword>
<name>A0A0K0DLF7_ANGCA</name>
<dbReference type="AlphaFoldDB" id="A0A0K0DLF7"/>
<evidence type="ECO:0000256" key="1">
    <source>
        <dbReference type="SAM" id="Phobius"/>
    </source>
</evidence>
<evidence type="ECO:0000313" key="3">
    <source>
        <dbReference type="WBParaSite" id="ACAC_0001243001-mRNA-1"/>
    </source>
</evidence>
<feature type="transmembrane region" description="Helical" evidence="1">
    <location>
        <begin position="102"/>
        <end position="130"/>
    </location>
</feature>